<evidence type="ECO:0000256" key="1">
    <source>
        <dbReference type="ARBA" id="ARBA00022714"/>
    </source>
</evidence>
<dbReference type="OrthoDB" id="147178at2"/>
<sequence length="107" mass="11476">MSTRVAALSDLTLNQAFRVVVDGIPIALVLDAQGDVHAIGDTCTHGDISLSEGFVEGDTLECWAHGSAFSLKTGKPQNFPAYEPVPVYTVELRDGDIFIDPTVTKEI</sequence>
<organism evidence="6 7">
    <name type="scientific">Mycetocola tolaasinivorans</name>
    <dbReference type="NCBI Taxonomy" id="76635"/>
    <lineage>
        <taxon>Bacteria</taxon>
        <taxon>Bacillati</taxon>
        <taxon>Actinomycetota</taxon>
        <taxon>Actinomycetes</taxon>
        <taxon>Micrococcales</taxon>
        <taxon>Microbacteriaceae</taxon>
        <taxon>Mycetocola</taxon>
    </lineage>
</organism>
<dbReference type="AlphaFoldDB" id="A0A3L7A412"/>
<dbReference type="GO" id="GO:0051537">
    <property type="term" value="F:2 iron, 2 sulfur cluster binding"/>
    <property type="evidence" value="ECO:0007669"/>
    <property type="project" value="UniProtKB-KW"/>
</dbReference>
<proteinExistence type="predicted"/>
<evidence type="ECO:0000256" key="4">
    <source>
        <dbReference type="ARBA" id="ARBA00023014"/>
    </source>
</evidence>
<protein>
    <submittedName>
        <fullName evidence="6">Non-heme iron oxygenase ferredoxin subunit</fullName>
    </submittedName>
</protein>
<dbReference type="InterPro" id="IPR036922">
    <property type="entry name" value="Rieske_2Fe-2S_sf"/>
</dbReference>
<dbReference type="Gene3D" id="2.102.10.10">
    <property type="entry name" value="Rieske [2Fe-2S] iron-sulphur domain"/>
    <property type="match status" value="1"/>
</dbReference>
<evidence type="ECO:0000313" key="6">
    <source>
        <dbReference type="EMBL" id="RLP74291.1"/>
    </source>
</evidence>
<dbReference type="InterPro" id="IPR017941">
    <property type="entry name" value="Rieske_2Fe-2S"/>
</dbReference>
<dbReference type="Pfam" id="PF00355">
    <property type="entry name" value="Rieske"/>
    <property type="match status" value="1"/>
</dbReference>
<gene>
    <name evidence="6" type="ORF">D9V32_13115</name>
</gene>
<reference evidence="6 7" key="1">
    <citation type="submission" date="2018-10" db="EMBL/GenBank/DDBJ databases">
        <authorList>
            <person name="Li J."/>
        </authorList>
    </citation>
    <scope>NUCLEOTIDE SEQUENCE [LARGE SCALE GENOMIC DNA]</scope>
    <source>
        <strain evidence="6 7">IF 016277</strain>
    </source>
</reference>
<dbReference type="RefSeq" id="WP_121649375.1">
    <property type="nucleotide sequence ID" value="NZ_RCUX01000011.1"/>
</dbReference>
<dbReference type="GO" id="GO:0046872">
    <property type="term" value="F:metal ion binding"/>
    <property type="evidence" value="ECO:0007669"/>
    <property type="project" value="UniProtKB-KW"/>
</dbReference>
<keyword evidence="1" id="KW-0001">2Fe-2S</keyword>
<dbReference type="GO" id="GO:0016705">
    <property type="term" value="F:oxidoreductase activity, acting on paired donors, with incorporation or reduction of molecular oxygen"/>
    <property type="evidence" value="ECO:0007669"/>
    <property type="project" value="UniProtKB-ARBA"/>
</dbReference>
<evidence type="ECO:0000313" key="7">
    <source>
        <dbReference type="Proteomes" id="UP000272503"/>
    </source>
</evidence>
<keyword evidence="4" id="KW-0411">Iron-sulfur</keyword>
<comment type="caution">
    <text evidence="6">The sequence shown here is derived from an EMBL/GenBank/DDBJ whole genome shotgun (WGS) entry which is preliminary data.</text>
</comment>
<evidence type="ECO:0000256" key="2">
    <source>
        <dbReference type="ARBA" id="ARBA00022723"/>
    </source>
</evidence>
<keyword evidence="3" id="KW-0408">Iron</keyword>
<dbReference type="GO" id="GO:0004497">
    <property type="term" value="F:monooxygenase activity"/>
    <property type="evidence" value="ECO:0007669"/>
    <property type="project" value="UniProtKB-ARBA"/>
</dbReference>
<dbReference type="PANTHER" id="PTHR21496">
    <property type="entry name" value="FERREDOXIN-RELATED"/>
    <property type="match status" value="1"/>
</dbReference>
<name>A0A3L7A412_9MICO</name>
<accession>A0A3L7A412</accession>
<keyword evidence="2" id="KW-0479">Metal-binding</keyword>
<dbReference type="Proteomes" id="UP000272503">
    <property type="component" value="Unassembled WGS sequence"/>
</dbReference>
<dbReference type="EMBL" id="RCUX01000011">
    <property type="protein sequence ID" value="RLP74291.1"/>
    <property type="molecule type" value="Genomic_DNA"/>
</dbReference>
<dbReference type="SUPFAM" id="SSF50022">
    <property type="entry name" value="ISP domain"/>
    <property type="match status" value="1"/>
</dbReference>
<dbReference type="PROSITE" id="PS51296">
    <property type="entry name" value="RIESKE"/>
    <property type="match status" value="1"/>
</dbReference>
<evidence type="ECO:0000259" key="5">
    <source>
        <dbReference type="PROSITE" id="PS51296"/>
    </source>
</evidence>
<feature type="domain" description="Rieske" evidence="5">
    <location>
        <begin position="3"/>
        <end position="99"/>
    </location>
</feature>
<dbReference type="PANTHER" id="PTHR21496:SF23">
    <property type="entry name" value="3-PHENYLPROPIONATE_CINNAMIC ACID DIOXYGENASE FERREDOXIN SUBUNIT"/>
    <property type="match status" value="1"/>
</dbReference>
<evidence type="ECO:0000256" key="3">
    <source>
        <dbReference type="ARBA" id="ARBA00023004"/>
    </source>
</evidence>
<keyword evidence="7" id="KW-1185">Reference proteome</keyword>
<dbReference type="CDD" id="cd03528">
    <property type="entry name" value="Rieske_RO_ferredoxin"/>
    <property type="match status" value="1"/>
</dbReference>